<keyword evidence="2" id="KW-1185">Reference proteome</keyword>
<dbReference type="InterPro" id="IPR011330">
    <property type="entry name" value="Glyco_hydro/deAcase_b/a-brl"/>
</dbReference>
<accession>A0ABT5JQE7</accession>
<evidence type="ECO:0000313" key="2">
    <source>
        <dbReference type="Proteomes" id="UP001216558"/>
    </source>
</evidence>
<proteinExistence type="predicted"/>
<name>A0ABT5JQE7_9SPHN</name>
<sequence length="330" mass="35716">MLNPPAPSATAQFAPHFGQRVLLTIDTEEEFDWSAPFRRDGYGLSHVKALPRFQNFCEEIGAHPVYLVDWPVATDPAAVEIIGDAVRRGTADIGVQLHPWVNPPFGEEITTANTFAGNLPHTLEAAKFTMLRDRIEQAFGTAPLIYRAGRYGLGPGTAGLLKAAGIRIDTSVRPLFDYSAKGGPDYSRHPLVPYWADAERELLELPITSVHWGLLRNLGAGLQRLSTRIPLALGALSRLSLLERIALTPEGVSIEEAIRGIDIAHGSGLPVLVLSFHSPTLAAGFTRYAADEAGVEALYGWLARIYADLDRRGISSCTVADIISATSDNA</sequence>
<comment type="caution">
    <text evidence="1">The sequence shown here is derived from an EMBL/GenBank/DDBJ whole genome shotgun (WGS) entry which is preliminary data.</text>
</comment>
<dbReference type="EMBL" id="JAQQXQ010000007">
    <property type="protein sequence ID" value="MDC8755002.1"/>
    <property type="molecule type" value="Genomic_DNA"/>
</dbReference>
<gene>
    <name evidence="1" type="ORF">OIK40_10160</name>
</gene>
<dbReference type="SUPFAM" id="SSF88713">
    <property type="entry name" value="Glycoside hydrolase/deacetylase"/>
    <property type="match status" value="1"/>
</dbReference>
<dbReference type="RefSeq" id="WP_273678214.1">
    <property type="nucleotide sequence ID" value="NZ_JAQQXQ010000007.1"/>
</dbReference>
<dbReference type="Proteomes" id="UP001216558">
    <property type="component" value="Unassembled WGS sequence"/>
</dbReference>
<reference evidence="1 2" key="1">
    <citation type="submission" date="2022-10" db="EMBL/GenBank/DDBJ databases">
        <title>Erythrobacter sp. sf7 Genome sequencing.</title>
        <authorList>
            <person name="Park S."/>
        </authorList>
    </citation>
    <scope>NUCLEOTIDE SEQUENCE [LARGE SCALE GENOMIC DNA]</scope>
    <source>
        <strain evidence="2">sf7</strain>
    </source>
</reference>
<protein>
    <submittedName>
        <fullName evidence="1">Polysaccharide deacetylase family protein</fullName>
    </submittedName>
</protein>
<dbReference type="Gene3D" id="3.20.20.370">
    <property type="entry name" value="Glycoside hydrolase/deacetylase"/>
    <property type="match status" value="1"/>
</dbReference>
<evidence type="ECO:0000313" key="1">
    <source>
        <dbReference type="EMBL" id="MDC8755002.1"/>
    </source>
</evidence>
<organism evidence="1 2">
    <name type="scientific">Erythrobacter fulvus</name>
    <dbReference type="NCBI Taxonomy" id="2987523"/>
    <lineage>
        <taxon>Bacteria</taxon>
        <taxon>Pseudomonadati</taxon>
        <taxon>Pseudomonadota</taxon>
        <taxon>Alphaproteobacteria</taxon>
        <taxon>Sphingomonadales</taxon>
        <taxon>Erythrobacteraceae</taxon>
        <taxon>Erythrobacter/Porphyrobacter group</taxon>
        <taxon>Erythrobacter</taxon>
    </lineage>
</organism>
<dbReference type="CDD" id="cd10935">
    <property type="entry name" value="CE4_WalW"/>
    <property type="match status" value="1"/>
</dbReference>